<evidence type="ECO:0000256" key="1">
    <source>
        <dbReference type="ARBA" id="ARBA00004141"/>
    </source>
</evidence>
<keyword evidence="2 5" id="KW-0812">Transmembrane</keyword>
<dbReference type="eggNOG" id="COG1668">
    <property type="taxonomic scope" value="Bacteria"/>
</dbReference>
<evidence type="ECO:0000256" key="2">
    <source>
        <dbReference type="ARBA" id="ARBA00022692"/>
    </source>
</evidence>
<dbReference type="PATRIC" id="fig|151081.8.peg.415"/>
<keyword evidence="3 5" id="KW-1133">Transmembrane helix</keyword>
<dbReference type="RefSeq" id="WP_045978334.1">
    <property type="nucleotide sequence ID" value="NZ_CP023396.1"/>
</dbReference>
<dbReference type="EMBL" id="JXXZ01000007">
    <property type="protein sequence ID" value="KJY99739.1"/>
    <property type="molecule type" value="Genomic_DNA"/>
</dbReference>
<gene>
    <name evidence="7" type="ORF">TW72_08850</name>
</gene>
<proteinExistence type="predicted"/>
<evidence type="ECO:0000313" key="8">
    <source>
        <dbReference type="Proteomes" id="UP000033664"/>
    </source>
</evidence>
<dbReference type="OrthoDB" id="5486437at2"/>
<dbReference type="Gene3D" id="3.40.1710.10">
    <property type="entry name" value="abc type-2 transporter like domain"/>
    <property type="match status" value="1"/>
</dbReference>
<evidence type="ECO:0000256" key="4">
    <source>
        <dbReference type="ARBA" id="ARBA00023136"/>
    </source>
</evidence>
<reference evidence="7 8" key="1">
    <citation type="journal article" date="2015" name="BMC Genomics">
        <title>Genome mining reveals unlocked bioactive potential of marine Gram-negative bacteria.</title>
        <authorList>
            <person name="Machado H."/>
            <person name="Sonnenschein E.C."/>
            <person name="Melchiorsen J."/>
            <person name="Gram L."/>
        </authorList>
    </citation>
    <scope>NUCLEOTIDE SEQUENCE [LARGE SCALE GENOMIC DNA]</scope>
    <source>
        <strain evidence="7 8">S3137</strain>
    </source>
</reference>
<evidence type="ECO:0000256" key="3">
    <source>
        <dbReference type="ARBA" id="ARBA00022989"/>
    </source>
</evidence>
<name>A0A0F4PXA2_9GAMM</name>
<dbReference type="Proteomes" id="UP000033664">
    <property type="component" value="Unassembled WGS sequence"/>
</dbReference>
<feature type="transmembrane region" description="Helical" evidence="5">
    <location>
        <begin position="369"/>
        <end position="394"/>
    </location>
</feature>
<feature type="transmembrane region" description="Helical" evidence="5">
    <location>
        <begin position="287"/>
        <end position="312"/>
    </location>
</feature>
<organism evidence="7 8">
    <name type="scientific">Pseudoalteromonas ruthenica</name>
    <dbReference type="NCBI Taxonomy" id="151081"/>
    <lineage>
        <taxon>Bacteria</taxon>
        <taxon>Pseudomonadati</taxon>
        <taxon>Pseudomonadota</taxon>
        <taxon>Gammaproteobacteria</taxon>
        <taxon>Alteromonadales</taxon>
        <taxon>Pseudoalteromonadaceae</taxon>
        <taxon>Pseudoalteromonas</taxon>
    </lineage>
</organism>
<accession>A0A0F4PXA2</accession>
<protein>
    <submittedName>
        <fullName evidence="7">Sodium ABC transporter permease</fullName>
    </submittedName>
</protein>
<comment type="subcellular location">
    <subcellularLocation>
        <location evidence="1">Membrane</location>
        <topology evidence="1">Multi-pass membrane protein</topology>
    </subcellularLocation>
</comment>
<feature type="transmembrane region" description="Helical" evidence="5">
    <location>
        <begin position="241"/>
        <end position="266"/>
    </location>
</feature>
<dbReference type="InterPro" id="IPR013525">
    <property type="entry name" value="ABC2_TM"/>
</dbReference>
<evidence type="ECO:0000259" key="6">
    <source>
        <dbReference type="Pfam" id="PF12698"/>
    </source>
</evidence>
<keyword evidence="8" id="KW-1185">Reference proteome</keyword>
<dbReference type="Pfam" id="PF12698">
    <property type="entry name" value="ABC2_membrane_3"/>
    <property type="match status" value="1"/>
</dbReference>
<dbReference type="GeneID" id="58228597"/>
<dbReference type="PANTHER" id="PTHR43471:SF3">
    <property type="entry name" value="ABC TRANSPORTER PERMEASE PROTEIN NATB"/>
    <property type="match status" value="1"/>
</dbReference>
<sequence length="402" mass="44376">MYEVFLKEIKELLRDRKTLMFVVALPLLIFPIIFALIGFLASQAALEAKQEVHTYAIVNAQYAEPFAKEVFFHKSFKELEQKHSYQSIEDLKAAVEAGTIDVGIYIPQDAQGSLDNGEQSTWQVIFNDAQTINFLFTNLKEVADKYAQQLQSAKLIELGVSEDAQAALLQPIELEKVNTADQRENLGEKIGAYIPYLLLPLVLTGAMYPAIDLGAGEKERGTLETLLLTPLSRTQVVLGKFLTVFCSGITSAMVTVLSFGLWITLAGQFIELDMLKEAFGTVMVTDLLLILLLLIPVAAIFGSLALTISIYARSFKEAQNYMSPLSFLVFIPIIVAIMPNMELTAKTALIPITNICLAIKEIIKGTVDLGLVGLIFAATVVLAGALLAFCTYWFNKEDVLFR</sequence>
<feature type="transmembrane region" description="Helical" evidence="5">
    <location>
        <begin position="20"/>
        <end position="41"/>
    </location>
</feature>
<dbReference type="GO" id="GO:0016020">
    <property type="term" value="C:membrane"/>
    <property type="evidence" value="ECO:0007669"/>
    <property type="project" value="UniProtKB-SubCell"/>
</dbReference>
<evidence type="ECO:0000313" key="7">
    <source>
        <dbReference type="EMBL" id="KJY99739.1"/>
    </source>
</evidence>
<dbReference type="AlphaFoldDB" id="A0A0F4PXA2"/>
<keyword evidence="4 5" id="KW-0472">Membrane</keyword>
<feature type="transmembrane region" description="Helical" evidence="5">
    <location>
        <begin position="318"/>
        <end position="338"/>
    </location>
</feature>
<feature type="domain" description="ABC-2 type transporter transmembrane" evidence="6">
    <location>
        <begin position="28"/>
        <end position="386"/>
    </location>
</feature>
<dbReference type="PANTHER" id="PTHR43471">
    <property type="entry name" value="ABC TRANSPORTER PERMEASE"/>
    <property type="match status" value="1"/>
</dbReference>
<evidence type="ECO:0000256" key="5">
    <source>
        <dbReference type="SAM" id="Phobius"/>
    </source>
</evidence>
<dbReference type="GO" id="GO:0140359">
    <property type="term" value="F:ABC-type transporter activity"/>
    <property type="evidence" value="ECO:0007669"/>
    <property type="project" value="InterPro"/>
</dbReference>
<comment type="caution">
    <text evidence="7">The sequence shown here is derived from an EMBL/GenBank/DDBJ whole genome shotgun (WGS) entry which is preliminary data.</text>
</comment>